<comment type="caution">
    <text evidence="1">The sequence shown here is derived from an EMBL/GenBank/DDBJ whole genome shotgun (WGS) entry which is preliminary data.</text>
</comment>
<dbReference type="Proteomes" id="UP000572754">
    <property type="component" value="Unassembled WGS sequence"/>
</dbReference>
<evidence type="ECO:0000313" key="1">
    <source>
        <dbReference type="EMBL" id="KAF5675890.1"/>
    </source>
</evidence>
<reference evidence="1 2" key="2">
    <citation type="submission" date="2020-05" db="EMBL/GenBank/DDBJ databases">
        <title>Identification and distribution of gene clusters putatively required for synthesis of sphingolipid metabolism inhibitors in phylogenetically diverse species of the filamentous fungus Fusarium.</title>
        <authorList>
            <person name="Kim H.-S."/>
            <person name="Busman M."/>
            <person name="Brown D.W."/>
            <person name="Divon H."/>
            <person name="Uhlig S."/>
            <person name="Proctor R.H."/>
        </authorList>
    </citation>
    <scope>NUCLEOTIDE SEQUENCE [LARGE SCALE GENOMIC DNA]</scope>
    <source>
        <strain evidence="1 2">NRRL 25331</strain>
    </source>
</reference>
<gene>
    <name evidence="1" type="ORF">FCIRC_7263</name>
</gene>
<protein>
    <submittedName>
        <fullName evidence="1">Chitinase</fullName>
    </submittedName>
</protein>
<organism evidence="1 2">
    <name type="scientific">Fusarium circinatum</name>
    <name type="common">Pitch canker fungus</name>
    <name type="synonym">Gibberella circinata</name>
    <dbReference type="NCBI Taxonomy" id="48490"/>
    <lineage>
        <taxon>Eukaryota</taxon>
        <taxon>Fungi</taxon>
        <taxon>Dikarya</taxon>
        <taxon>Ascomycota</taxon>
        <taxon>Pezizomycotina</taxon>
        <taxon>Sordariomycetes</taxon>
        <taxon>Hypocreomycetidae</taxon>
        <taxon>Hypocreales</taxon>
        <taxon>Nectriaceae</taxon>
        <taxon>Fusarium</taxon>
        <taxon>Fusarium fujikuroi species complex</taxon>
    </lineage>
</organism>
<dbReference type="AlphaFoldDB" id="A0A8H5WYN8"/>
<accession>A0A8H5WYN8</accession>
<name>A0A8H5WYN8_FUSCI</name>
<evidence type="ECO:0000313" key="2">
    <source>
        <dbReference type="Proteomes" id="UP000572754"/>
    </source>
</evidence>
<proteinExistence type="predicted"/>
<sequence length="113" mass="12619">MKTRTILQKQTLSAIKSPRRNAALQSAIHIYAEAEAEASCFEGNSDYSEFTLNKARQVIGSFCDSSYTLEPDNIFGQNMALEEGDYTVIVSAKWELDPSHREDKEAFSFAGDD</sequence>
<reference evidence="2" key="1">
    <citation type="journal article" date="2020" name="BMC Genomics">
        <title>Correction to: Identification and distribution of gene clusters required for synthesis of sphingolipid metabolism inhibitors in diverse species of the filamentous fungus Fusarium.</title>
        <authorList>
            <person name="Kim H.S."/>
            <person name="Lohmar J.M."/>
            <person name="Busman M."/>
            <person name="Brown D.W."/>
            <person name="Naumann T.A."/>
            <person name="Divon H.H."/>
            <person name="Lysoe E."/>
            <person name="Uhlig S."/>
            <person name="Proctor R.H."/>
        </authorList>
    </citation>
    <scope>NUCLEOTIDE SEQUENCE [LARGE SCALE GENOMIC DNA]</scope>
    <source>
        <strain evidence="2">NRRL 25331</strain>
    </source>
</reference>
<keyword evidence="2" id="KW-1185">Reference proteome</keyword>
<dbReference type="EMBL" id="JAAQPE010000239">
    <property type="protein sequence ID" value="KAF5675890.1"/>
    <property type="molecule type" value="Genomic_DNA"/>
</dbReference>